<dbReference type="Proteomes" id="UP000276133">
    <property type="component" value="Unassembled WGS sequence"/>
</dbReference>
<gene>
    <name evidence="1" type="ORF">BpHYR1_040332</name>
</gene>
<accession>A0A3M7QP87</accession>
<organism evidence="1 2">
    <name type="scientific">Brachionus plicatilis</name>
    <name type="common">Marine rotifer</name>
    <name type="synonym">Brachionus muelleri</name>
    <dbReference type="NCBI Taxonomy" id="10195"/>
    <lineage>
        <taxon>Eukaryota</taxon>
        <taxon>Metazoa</taxon>
        <taxon>Spiralia</taxon>
        <taxon>Gnathifera</taxon>
        <taxon>Rotifera</taxon>
        <taxon>Eurotatoria</taxon>
        <taxon>Monogononta</taxon>
        <taxon>Pseudotrocha</taxon>
        <taxon>Ploima</taxon>
        <taxon>Brachionidae</taxon>
        <taxon>Brachionus</taxon>
    </lineage>
</organism>
<proteinExistence type="predicted"/>
<reference evidence="1 2" key="1">
    <citation type="journal article" date="2018" name="Sci. Rep.">
        <title>Genomic signatures of local adaptation to the degree of environmental predictability in rotifers.</title>
        <authorList>
            <person name="Franch-Gras L."/>
            <person name="Hahn C."/>
            <person name="Garcia-Roger E.M."/>
            <person name="Carmona M.J."/>
            <person name="Serra M."/>
            <person name="Gomez A."/>
        </authorList>
    </citation>
    <scope>NUCLEOTIDE SEQUENCE [LARGE SCALE GENOMIC DNA]</scope>
    <source>
        <strain evidence="1">HYR1</strain>
    </source>
</reference>
<evidence type="ECO:0000313" key="2">
    <source>
        <dbReference type="Proteomes" id="UP000276133"/>
    </source>
</evidence>
<comment type="caution">
    <text evidence="1">The sequence shown here is derived from an EMBL/GenBank/DDBJ whole genome shotgun (WGS) entry which is preliminary data.</text>
</comment>
<sequence>NPDLTESQRAIQKDLIELRKSKNEDESVTLLEEVEDLCYFSLVKKCKLTSGGVYHQTSDHQHWSINPVGQNL</sequence>
<keyword evidence="2" id="KW-1185">Reference proteome</keyword>
<dbReference type="AlphaFoldDB" id="A0A3M7QP87"/>
<dbReference type="EMBL" id="REGN01005520">
    <property type="protein sequence ID" value="RNA13049.1"/>
    <property type="molecule type" value="Genomic_DNA"/>
</dbReference>
<feature type="non-terminal residue" evidence="1">
    <location>
        <position position="1"/>
    </location>
</feature>
<protein>
    <submittedName>
        <fullName evidence="1">Uncharacterized protein</fullName>
    </submittedName>
</protein>
<name>A0A3M7QP87_BRAPC</name>
<evidence type="ECO:0000313" key="1">
    <source>
        <dbReference type="EMBL" id="RNA13049.1"/>
    </source>
</evidence>